<dbReference type="RefSeq" id="XP_002508765.1">
    <property type="nucleotide sequence ID" value="XM_002508719.1"/>
</dbReference>
<dbReference type="GeneID" id="8246774"/>
<gene>
    <name evidence="2" type="ORF">MICPUN_109029</name>
</gene>
<organism evidence="2 3">
    <name type="scientific">Micromonas commoda (strain RCC299 / NOUM17 / CCMP2709)</name>
    <name type="common">Picoplanktonic green alga</name>
    <dbReference type="NCBI Taxonomy" id="296587"/>
    <lineage>
        <taxon>Eukaryota</taxon>
        <taxon>Viridiplantae</taxon>
        <taxon>Chlorophyta</taxon>
        <taxon>Mamiellophyceae</taxon>
        <taxon>Mamiellales</taxon>
        <taxon>Mamiellaceae</taxon>
        <taxon>Micromonas</taxon>
    </lineage>
</organism>
<evidence type="ECO:0000256" key="1">
    <source>
        <dbReference type="SAM" id="MobiDB-lite"/>
    </source>
</evidence>
<dbReference type="EMBL" id="CP001576">
    <property type="protein sequence ID" value="ACO70023.1"/>
    <property type="molecule type" value="Genomic_DNA"/>
</dbReference>
<reference evidence="2 3" key="1">
    <citation type="journal article" date="2009" name="Science">
        <title>Green evolution and dynamic adaptations revealed by genomes of the marine picoeukaryotes Micromonas.</title>
        <authorList>
            <person name="Worden A.Z."/>
            <person name="Lee J.H."/>
            <person name="Mock T."/>
            <person name="Rouze P."/>
            <person name="Simmons M.P."/>
            <person name="Aerts A.L."/>
            <person name="Allen A.E."/>
            <person name="Cuvelier M.L."/>
            <person name="Derelle E."/>
            <person name="Everett M.V."/>
            <person name="Foulon E."/>
            <person name="Grimwood J."/>
            <person name="Gundlach H."/>
            <person name="Henrissat B."/>
            <person name="Napoli C."/>
            <person name="McDonald S.M."/>
            <person name="Parker M.S."/>
            <person name="Rombauts S."/>
            <person name="Salamov A."/>
            <person name="Von Dassow P."/>
            <person name="Badger J.H."/>
            <person name="Coutinho P.M."/>
            <person name="Demir E."/>
            <person name="Dubchak I."/>
            <person name="Gentemann C."/>
            <person name="Eikrem W."/>
            <person name="Gready J.E."/>
            <person name="John U."/>
            <person name="Lanier W."/>
            <person name="Lindquist E.A."/>
            <person name="Lucas S."/>
            <person name="Mayer K.F."/>
            <person name="Moreau H."/>
            <person name="Not F."/>
            <person name="Otillar R."/>
            <person name="Panaud O."/>
            <person name="Pangilinan J."/>
            <person name="Paulsen I."/>
            <person name="Piegu B."/>
            <person name="Poliakov A."/>
            <person name="Robbens S."/>
            <person name="Schmutz J."/>
            <person name="Toulza E."/>
            <person name="Wyss T."/>
            <person name="Zelensky A."/>
            <person name="Zhou K."/>
            <person name="Armbrust E.V."/>
            <person name="Bhattacharya D."/>
            <person name="Goodenough U.W."/>
            <person name="Van de Peer Y."/>
            <person name="Grigoriev I.V."/>
        </authorList>
    </citation>
    <scope>NUCLEOTIDE SEQUENCE [LARGE SCALE GENOMIC DNA]</scope>
    <source>
        <strain evidence="3">RCC299 / NOUM17</strain>
    </source>
</reference>
<evidence type="ECO:0000313" key="2">
    <source>
        <dbReference type="EMBL" id="ACO70023.1"/>
    </source>
</evidence>
<dbReference type="Proteomes" id="UP000002009">
    <property type="component" value="Chromosome 10"/>
</dbReference>
<dbReference type="InParanoid" id="C1FH29"/>
<keyword evidence="3" id="KW-1185">Reference proteome</keyword>
<feature type="compositionally biased region" description="Basic residues" evidence="1">
    <location>
        <begin position="319"/>
        <end position="329"/>
    </location>
</feature>
<feature type="region of interest" description="Disordered" evidence="1">
    <location>
        <begin position="284"/>
        <end position="329"/>
    </location>
</feature>
<feature type="compositionally biased region" description="Pro residues" evidence="1">
    <location>
        <begin position="179"/>
        <end position="191"/>
    </location>
</feature>
<proteinExistence type="predicted"/>
<dbReference type="KEGG" id="mis:MICPUN_109029"/>
<protein>
    <submittedName>
        <fullName evidence="2">Uncharacterized protein</fullName>
    </submittedName>
</protein>
<sequence>MLALEEACRRCAPPLRYQDPALTMNAEQARRYREEHPEQFTAMLPGDEEPSAVAAAGADLGRPRLGSKGVEGAALERRPSASSSPRGSIRERRPGVPRVPRVPTPTGTGTGTSSRVGRSGAGSRSGAGATSTGSSRGGAGVAASAGSRLSTGTTSKGRSRESRASSSHRGGSETAARPADPPTPPPPPPPGLTYRAARLLELMWDPDGCPGGLPFSLANADKLARQNKPEGVERIRAWCRLIGIDAEGKPNGHHLCRLLRAEYRRALEALEAHAPGITEMARDAEEAEANEHNRGRGGTERRSANDGRRGWAAQLCASKSKKKTTMAKG</sequence>
<feature type="compositionally biased region" description="Low complexity" evidence="1">
    <location>
        <begin position="96"/>
        <end position="118"/>
    </location>
</feature>
<feature type="compositionally biased region" description="Basic and acidic residues" evidence="1">
    <location>
        <begin position="284"/>
        <end position="309"/>
    </location>
</feature>
<evidence type="ECO:0000313" key="3">
    <source>
        <dbReference type="Proteomes" id="UP000002009"/>
    </source>
</evidence>
<name>C1FH29_MICCC</name>
<dbReference type="AlphaFoldDB" id="C1FH29"/>
<accession>C1FH29</accession>
<feature type="region of interest" description="Disordered" evidence="1">
    <location>
        <begin position="44"/>
        <end position="192"/>
    </location>
</feature>